<dbReference type="EMBL" id="CYZF01000004">
    <property type="protein sequence ID" value="CUO33458.1"/>
    <property type="molecule type" value="Genomic_DNA"/>
</dbReference>
<dbReference type="Proteomes" id="UP001214113">
    <property type="component" value="Unassembled WGS sequence"/>
</dbReference>
<evidence type="ECO:0000313" key="21">
    <source>
        <dbReference type="Proteomes" id="UP000431575"/>
    </source>
</evidence>
<dbReference type="EMBL" id="CZAF01000012">
    <property type="protein sequence ID" value="CUP47742.1"/>
    <property type="molecule type" value="Genomic_DNA"/>
</dbReference>
<evidence type="ECO:0000313" key="2">
    <source>
        <dbReference type="EMBL" id="CUP39636.1"/>
    </source>
</evidence>
<reference evidence="13" key="3">
    <citation type="submission" date="2022-10" db="EMBL/GenBank/DDBJ databases">
        <title>Human gut microbiome strain richness.</title>
        <authorList>
            <person name="Chen-Liaw A."/>
        </authorList>
    </citation>
    <scope>NUCLEOTIDE SEQUENCE</scope>
    <source>
        <strain evidence="16">1001713st1_F9_1001713B170221_170320</strain>
        <strain evidence="15">1001713st2_A4_1001713B170214_170313</strain>
        <strain evidence="13">A1_m1001262Bd0_191120</strain>
        <strain evidence="14">BSD2780061687st1_G10_BSD2780061687b_171204</strain>
    </source>
</reference>
<reference evidence="18 19" key="1">
    <citation type="submission" date="2015-09" db="EMBL/GenBank/DDBJ databases">
        <authorList>
            <consortium name="Pathogen Informatics"/>
        </authorList>
    </citation>
    <scope>NUCLEOTIDE SEQUENCE [LARGE SCALE GENOMIC DNA]</scope>
    <source>
        <strain evidence="1 18">2789STDY5608791</strain>
        <strain evidence="3 19">2789STDY5834847</strain>
        <strain evidence="2 20">2789STDY5834942</strain>
    </source>
</reference>
<evidence type="ECO:0000313" key="14">
    <source>
        <dbReference type="EMBL" id="MDC1855646.1"/>
    </source>
</evidence>
<reference evidence="21 22" key="2">
    <citation type="journal article" date="2019" name="Nat. Med.">
        <title>A library of human gut bacterial isolates paired with longitudinal multiomics data enables mechanistic microbiome research.</title>
        <authorList>
            <person name="Poyet M."/>
            <person name="Groussin M."/>
            <person name="Gibbons S.M."/>
            <person name="Avila-Pacheco J."/>
            <person name="Jiang X."/>
            <person name="Kearney S.M."/>
            <person name="Perrotta A.R."/>
            <person name="Berdy B."/>
            <person name="Zhao S."/>
            <person name="Lieberman T.D."/>
            <person name="Swanson P.K."/>
            <person name="Smith M."/>
            <person name="Roesemann S."/>
            <person name="Alexander J.E."/>
            <person name="Rich S.A."/>
            <person name="Livny J."/>
            <person name="Vlamakis H."/>
            <person name="Clish C."/>
            <person name="Bullock K."/>
            <person name="Deik A."/>
            <person name="Scott J."/>
            <person name="Pierce K.A."/>
            <person name="Xavier R.J."/>
            <person name="Alm E.J."/>
        </authorList>
    </citation>
    <scope>NUCLEOTIDE SEQUENCE [LARGE SCALE GENOMIC DNA]</scope>
    <source>
        <strain evidence="9 28">BIOML-A19</strain>
        <strain evidence="10 27">BIOML-A21</strain>
        <strain evidence="8 23">BIOML-A27</strain>
        <strain evidence="12 29">BIOML-A3</strain>
        <strain evidence="5 26">BIOML-A36</strain>
        <strain evidence="7 25">BIOML-A37</strain>
        <strain evidence="6 24">BIOML-A38</strain>
        <strain evidence="4 22">BIOML-A42</strain>
        <strain evidence="11 21">BIOML-A6</strain>
    </source>
</reference>
<evidence type="ECO:0000313" key="25">
    <source>
        <dbReference type="Proteomes" id="UP000438773"/>
    </source>
</evidence>
<dbReference type="Proteomes" id="UP000432488">
    <property type="component" value="Unassembled WGS sequence"/>
</dbReference>
<evidence type="ECO:0000313" key="5">
    <source>
        <dbReference type="EMBL" id="KAB4103267.1"/>
    </source>
</evidence>
<dbReference type="EMBL" id="CZBF01000001">
    <property type="protein sequence ID" value="CUP39636.1"/>
    <property type="molecule type" value="Genomic_DNA"/>
</dbReference>
<reference evidence="17" key="4">
    <citation type="submission" date="2023-10" db="EMBL/GenBank/DDBJ databases">
        <title>Genome of Potential pathogenic bacteria in Crohn's disease.</title>
        <authorList>
            <person name="Rodriguez-Palacios A."/>
        </authorList>
    </citation>
    <scope>NUCLEOTIDE SEQUENCE</scope>
    <source>
        <strain evidence="17">CavFT-hAR50</strain>
    </source>
</reference>
<evidence type="ECO:0000313" key="27">
    <source>
        <dbReference type="Proteomes" id="UP000442334"/>
    </source>
</evidence>
<organism evidence="1 18">
    <name type="scientific">Bacteroides uniformis</name>
    <dbReference type="NCBI Taxonomy" id="820"/>
    <lineage>
        <taxon>Bacteria</taxon>
        <taxon>Pseudomonadati</taxon>
        <taxon>Bacteroidota</taxon>
        <taxon>Bacteroidia</taxon>
        <taxon>Bacteroidales</taxon>
        <taxon>Bacteroidaceae</taxon>
        <taxon>Bacteroides</taxon>
    </lineage>
</organism>
<evidence type="ECO:0000313" key="11">
    <source>
        <dbReference type="EMBL" id="KAB4245651.1"/>
    </source>
</evidence>
<dbReference type="Proteomes" id="UP000487989">
    <property type="component" value="Unassembled WGS sequence"/>
</dbReference>
<evidence type="ECO:0000313" key="7">
    <source>
        <dbReference type="EMBL" id="KAB4120634.1"/>
    </source>
</evidence>
<dbReference type="Proteomes" id="UP001181247">
    <property type="component" value="Unassembled WGS sequence"/>
</dbReference>
<dbReference type="Proteomes" id="UP000095614">
    <property type="component" value="Unassembled WGS sequence"/>
</dbReference>
<evidence type="ECO:0000313" key="17">
    <source>
        <dbReference type="EMBL" id="MDU0245774.1"/>
    </source>
</evidence>
<dbReference type="Proteomes" id="UP001213309">
    <property type="component" value="Unassembled WGS sequence"/>
</dbReference>
<evidence type="ECO:0000313" key="9">
    <source>
        <dbReference type="EMBL" id="KAB4181324.1"/>
    </source>
</evidence>
<evidence type="ECO:0000313" key="8">
    <source>
        <dbReference type="EMBL" id="KAB4167780.1"/>
    </source>
</evidence>
<dbReference type="EMBL" id="WCUV01000007">
    <property type="protein sequence ID" value="KAB4091512.1"/>
    <property type="molecule type" value="Genomic_DNA"/>
</dbReference>
<evidence type="ECO:0000313" key="18">
    <source>
        <dbReference type="Proteomes" id="UP000095419"/>
    </source>
</evidence>
<evidence type="ECO:0000313" key="3">
    <source>
        <dbReference type="EMBL" id="CUP47742.1"/>
    </source>
</evidence>
<dbReference type="Proteomes" id="UP001222603">
    <property type="component" value="Unassembled WGS sequence"/>
</dbReference>
<evidence type="ECO:0000313" key="15">
    <source>
        <dbReference type="EMBL" id="MDC1880441.1"/>
    </source>
</evidence>
<dbReference type="Proteomes" id="UP000441711">
    <property type="component" value="Unassembled WGS sequence"/>
</dbReference>
<evidence type="ECO:0000313" key="28">
    <source>
        <dbReference type="Proteomes" id="UP000487221"/>
    </source>
</evidence>
<dbReference type="Proteomes" id="UP000095419">
    <property type="component" value="Unassembled WGS sequence"/>
</dbReference>
<dbReference type="RefSeq" id="WP_005829220.1">
    <property type="nucleotide sequence ID" value="NZ_BQNL01000001.1"/>
</dbReference>
<dbReference type="EMBL" id="JAQNSB010000018">
    <property type="protein sequence ID" value="MDC1855646.1"/>
    <property type="molecule type" value="Genomic_DNA"/>
</dbReference>
<dbReference type="Proteomes" id="UP000095788">
    <property type="component" value="Unassembled WGS sequence"/>
</dbReference>
<dbReference type="EMBL" id="JAWDEU010000002">
    <property type="protein sequence ID" value="MDU0245774.1"/>
    <property type="molecule type" value="Genomic_DNA"/>
</dbReference>
<dbReference type="InterPro" id="IPR045505">
    <property type="entry name" value="DUF6486"/>
</dbReference>
<gene>
    <name evidence="1" type="ORF">ERS417307_01436</name>
    <name evidence="3" type="ORF">ERS852462_03729</name>
    <name evidence="2" type="ORF">ERS852554_00592</name>
    <name evidence="11" type="ORF">GAP41_05150</name>
    <name evidence="12" type="ORF">GAP48_19175</name>
    <name evidence="10" type="ORF">GAQ34_08575</name>
    <name evidence="9" type="ORF">GAQ44_16540</name>
    <name evidence="4" type="ORF">GAQ56_09895</name>
    <name evidence="8" type="ORF">GAQ59_17125</name>
    <name evidence="5" type="ORF">GAQ70_20500</name>
    <name evidence="6" type="ORF">GAQ72_18250</name>
    <name evidence="7" type="ORF">GAQ75_21275</name>
    <name evidence="13" type="ORF">POY80_13835</name>
    <name evidence="16" type="ORF">POZ10_16000</name>
    <name evidence="14" type="ORF">POZ22_12740</name>
    <name evidence="15" type="ORF">POZ24_10425</name>
    <name evidence="17" type="ORF">RVH16_13780</name>
</gene>
<evidence type="ECO:0000313" key="29">
    <source>
        <dbReference type="Proteomes" id="UP000487989"/>
    </source>
</evidence>
<evidence type="ECO:0000313" key="20">
    <source>
        <dbReference type="Proteomes" id="UP000095788"/>
    </source>
</evidence>
<protein>
    <submittedName>
        <fullName evidence="4">Smalltalk protein</fullName>
    </submittedName>
</protein>
<dbReference type="EMBL" id="WCUP01000021">
    <property type="protein sequence ID" value="KAB4103267.1"/>
    <property type="molecule type" value="Genomic_DNA"/>
</dbReference>
<evidence type="ECO:0000313" key="1">
    <source>
        <dbReference type="EMBL" id="CUO33458.1"/>
    </source>
</evidence>
<dbReference type="EMBL" id="WCTM01000002">
    <property type="protein sequence ID" value="KAB4245651.1"/>
    <property type="molecule type" value="Genomic_DNA"/>
</dbReference>
<evidence type="ECO:0000313" key="10">
    <source>
        <dbReference type="EMBL" id="KAB4185885.1"/>
    </source>
</evidence>
<evidence type="ECO:0000313" key="23">
    <source>
        <dbReference type="Proteomes" id="UP000433928"/>
    </source>
</evidence>
<dbReference type="EMBL" id="JAQNSG010000008">
    <property type="protein sequence ID" value="MDC1880441.1"/>
    <property type="molecule type" value="Genomic_DNA"/>
</dbReference>
<dbReference type="Proteomes" id="UP000438773">
    <property type="component" value="Unassembled WGS sequence"/>
</dbReference>
<dbReference type="Proteomes" id="UP000431575">
    <property type="component" value="Unassembled WGS sequence"/>
</dbReference>
<name>A0A174E5Z9_BACUN</name>
<evidence type="ECO:0000313" key="4">
    <source>
        <dbReference type="EMBL" id="KAB4091512.1"/>
    </source>
</evidence>
<evidence type="ECO:0000313" key="26">
    <source>
        <dbReference type="Proteomes" id="UP000441711"/>
    </source>
</evidence>
<accession>A0A174E5Z9</accession>
<dbReference type="EMBL" id="JAQNQY010000014">
    <property type="protein sequence ID" value="MDC1753524.1"/>
    <property type="molecule type" value="Genomic_DNA"/>
</dbReference>
<dbReference type="EMBL" id="WCUA01000007">
    <property type="protein sequence ID" value="KAB4185885.1"/>
    <property type="molecule type" value="Genomic_DNA"/>
</dbReference>
<sequence length="33" mass="3426">MKKSIWDKILKVVIAVASAILGALGANAMNVSI</sequence>
<dbReference type="EMBL" id="WCUR01000097">
    <property type="protein sequence ID" value="KAB4112211.1"/>
    <property type="molecule type" value="Genomic_DNA"/>
</dbReference>
<dbReference type="EMBL" id="WCUQ01000017">
    <property type="protein sequence ID" value="KAB4120634.1"/>
    <property type="molecule type" value="Genomic_DNA"/>
</dbReference>
<evidence type="ECO:0000313" key="6">
    <source>
        <dbReference type="EMBL" id="KAB4112211.1"/>
    </source>
</evidence>
<dbReference type="Proteomes" id="UP000433928">
    <property type="component" value="Unassembled WGS sequence"/>
</dbReference>
<dbReference type="Proteomes" id="UP000442334">
    <property type="component" value="Unassembled WGS sequence"/>
</dbReference>
<dbReference type="Proteomes" id="UP001218502">
    <property type="component" value="Unassembled WGS sequence"/>
</dbReference>
<dbReference type="NCBIfam" id="NF033879">
    <property type="entry name" value="smalltalk"/>
    <property type="match status" value="1"/>
</dbReference>
<evidence type="ECO:0000313" key="13">
    <source>
        <dbReference type="EMBL" id="MDC1753524.1"/>
    </source>
</evidence>
<evidence type="ECO:0000313" key="22">
    <source>
        <dbReference type="Proteomes" id="UP000432488"/>
    </source>
</evidence>
<evidence type="ECO:0000313" key="24">
    <source>
        <dbReference type="Proteomes" id="UP000434462"/>
    </source>
</evidence>
<dbReference type="EMBL" id="WCTY01000033">
    <property type="protein sequence ID" value="KAB4181324.1"/>
    <property type="molecule type" value="Genomic_DNA"/>
</dbReference>
<dbReference type="Proteomes" id="UP000434462">
    <property type="component" value="Unassembled WGS sequence"/>
</dbReference>
<evidence type="ECO:0000313" key="16">
    <source>
        <dbReference type="EMBL" id="MDC1902120.1"/>
    </source>
</evidence>
<evidence type="ECO:0000313" key="19">
    <source>
        <dbReference type="Proteomes" id="UP000095614"/>
    </source>
</evidence>
<dbReference type="EMBL" id="WCTJ01000041">
    <property type="protein sequence ID" value="KAB4248076.1"/>
    <property type="molecule type" value="Genomic_DNA"/>
</dbReference>
<dbReference type="EMBL" id="JAQNSI010000447">
    <property type="protein sequence ID" value="MDC1902120.1"/>
    <property type="molecule type" value="Genomic_DNA"/>
</dbReference>
<dbReference type="EMBL" id="WCUG01000020">
    <property type="protein sequence ID" value="KAB4167780.1"/>
    <property type="molecule type" value="Genomic_DNA"/>
</dbReference>
<proteinExistence type="predicted"/>
<evidence type="ECO:0000313" key="12">
    <source>
        <dbReference type="EMBL" id="KAB4248076.1"/>
    </source>
</evidence>
<dbReference type="Proteomes" id="UP000487221">
    <property type="component" value="Unassembled WGS sequence"/>
</dbReference>
<dbReference type="AlphaFoldDB" id="A0A174E5Z9"/>
<dbReference type="Pfam" id="PF20096">
    <property type="entry name" value="DUF6486"/>
    <property type="match status" value="1"/>
</dbReference>
<dbReference type="GeneID" id="99752145"/>